<dbReference type="EMBL" id="KZ155783">
    <property type="protein sequence ID" value="OUS46555.1"/>
    <property type="molecule type" value="Genomic_DNA"/>
</dbReference>
<protein>
    <submittedName>
        <fullName evidence="1">Uncharacterized protein</fullName>
    </submittedName>
</protein>
<reference evidence="1" key="1">
    <citation type="submission" date="2017-04" db="EMBL/GenBank/DDBJ databases">
        <title>Population genomics of picophytoplankton unveils novel chromosome hypervariability.</title>
        <authorList>
            <consortium name="DOE Joint Genome Institute"/>
            <person name="Blanc-Mathieu R."/>
            <person name="Krasovec M."/>
            <person name="Hebrard M."/>
            <person name="Yau S."/>
            <person name="Desgranges E."/>
            <person name="Martin J."/>
            <person name="Schackwitz W."/>
            <person name="Kuo A."/>
            <person name="Salin G."/>
            <person name="Donnadieu C."/>
            <person name="Desdevises Y."/>
            <person name="Sanchez-Ferandin S."/>
            <person name="Moreau H."/>
            <person name="Rivals E."/>
            <person name="Grigoriev I.V."/>
            <person name="Grimsley N."/>
            <person name="Eyre-Walker A."/>
            <person name="Piganeau G."/>
        </authorList>
    </citation>
    <scope>NUCLEOTIDE SEQUENCE [LARGE SCALE GENOMIC DNA]</scope>
    <source>
        <strain evidence="1">RCC 1115</strain>
    </source>
</reference>
<dbReference type="Proteomes" id="UP000195557">
    <property type="component" value="Unassembled WGS sequence"/>
</dbReference>
<dbReference type="AlphaFoldDB" id="A0A1Y5IHX2"/>
<evidence type="ECO:0000313" key="1">
    <source>
        <dbReference type="EMBL" id="OUS46555.1"/>
    </source>
</evidence>
<organism evidence="1">
    <name type="scientific">Ostreococcus tauri</name>
    <name type="common">Marine green alga</name>
    <dbReference type="NCBI Taxonomy" id="70448"/>
    <lineage>
        <taxon>Eukaryota</taxon>
        <taxon>Viridiplantae</taxon>
        <taxon>Chlorophyta</taxon>
        <taxon>Mamiellophyceae</taxon>
        <taxon>Mamiellales</taxon>
        <taxon>Bathycoccaceae</taxon>
        <taxon>Ostreococcus</taxon>
    </lineage>
</organism>
<proteinExistence type="predicted"/>
<accession>A0A1Y5IHX2</accession>
<gene>
    <name evidence="1" type="ORF">BE221DRAFT_145808</name>
</gene>
<sequence>MRAIALAGLEAPSDAGERAVFVRDVEEILEMCARLDEAEEAETAEAMWTTRETNAVTGEGLRMRFDASARAGAGTGETELASADRGRLLREAKYSAGEFYVSPGKAKSEE</sequence>
<name>A0A1Y5IHX2_OSTTA</name>